<evidence type="ECO:0000313" key="2">
    <source>
        <dbReference type="Proteomes" id="UP000693981"/>
    </source>
</evidence>
<accession>A0A8T1WLA3</accession>
<dbReference type="EMBL" id="JAGDFL010000292">
    <property type="protein sequence ID" value="KAG7394176.1"/>
    <property type="molecule type" value="Genomic_DNA"/>
</dbReference>
<dbReference type="Proteomes" id="UP000693981">
    <property type="component" value="Unassembled WGS sequence"/>
</dbReference>
<sequence length="185" mass="21370">MNTIAPIDEVQNHMLGMIISIMNNYGLTPEHVVLRQNYLQSLSPEELMYSQQQSYFDYKMDSDGSVEEHVEEQVGSESPSEVEAVAQDYTKPKSWADICESEPREKIFVSTRREFCDTMSKGVRICPRYATCERDGCDKFHILSQHICTHVTRGSFCEHQDCEKIVIRACRKGRKCSDLECSFRH</sequence>
<organism evidence="1 2">
    <name type="scientific">Phytophthora boehmeriae</name>
    <dbReference type="NCBI Taxonomy" id="109152"/>
    <lineage>
        <taxon>Eukaryota</taxon>
        <taxon>Sar</taxon>
        <taxon>Stramenopiles</taxon>
        <taxon>Oomycota</taxon>
        <taxon>Peronosporomycetes</taxon>
        <taxon>Peronosporales</taxon>
        <taxon>Peronosporaceae</taxon>
        <taxon>Phytophthora</taxon>
    </lineage>
</organism>
<proteinExistence type="predicted"/>
<protein>
    <submittedName>
        <fullName evidence="1">Uncharacterized protein</fullName>
    </submittedName>
</protein>
<evidence type="ECO:0000313" key="1">
    <source>
        <dbReference type="EMBL" id="KAG7394176.1"/>
    </source>
</evidence>
<dbReference type="AlphaFoldDB" id="A0A8T1WLA3"/>
<name>A0A8T1WLA3_9STRA</name>
<gene>
    <name evidence="1" type="ORF">PHYBOEH_005570</name>
</gene>
<comment type="caution">
    <text evidence="1">The sequence shown here is derived from an EMBL/GenBank/DDBJ whole genome shotgun (WGS) entry which is preliminary data.</text>
</comment>
<keyword evidence="2" id="KW-1185">Reference proteome</keyword>
<reference evidence="1" key="1">
    <citation type="submission" date="2021-02" db="EMBL/GenBank/DDBJ databases">
        <authorList>
            <person name="Palmer J.M."/>
        </authorList>
    </citation>
    <scope>NUCLEOTIDE SEQUENCE</scope>
    <source>
        <strain evidence="1">SCRP23</strain>
    </source>
</reference>